<dbReference type="Pfam" id="PF18912">
    <property type="entry name" value="DZR_2"/>
    <property type="match status" value="1"/>
</dbReference>
<keyword evidence="4" id="KW-1185">Reference proteome</keyword>
<dbReference type="InterPro" id="IPR051910">
    <property type="entry name" value="ComF/GntX_DNA_util-trans"/>
</dbReference>
<reference evidence="3 4" key="1">
    <citation type="submission" date="2024-04" db="EMBL/GenBank/DDBJ databases">
        <title>Human intestinal bacterial collection.</title>
        <authorList>
            <person name="Pauvert C."/>
            <person name="Hitch T.C.A."/>
            <person name="Clavel T."/>
        </authorList>
    </citation>
    <scope>NUCLEOTIDE SEQUENCE [LARGE SCALE GENOMIC DNA]</scope>
    <source>
        <strain evidence="3 4">CLA-KB-H42</strain>
    </source>
</reference>
<evidence type="ECO:0000313" key="3">
    <source>
        <dbReference type="EMBL" id="MEQ3362801.1"/>
    </source>
</evidence>
<organism evidence="3 4">
    <name type="scientific">Raoultibacter massiliensis</name>
    <dbReference type="NCBI Taxonomy" id="1852371"/>
    <lineage>
        <taxon>Bacteria</taxon>
        <taxon>Bacillati</taxon>
        <taxon>Actinomycetota</taxon>
        <taxon>Coriobacteriia</taxon>
        <taxon>Eggerthellales</taxon>
        <taxon>Eggerthellaceae</taxon>
        <taxon>Raoultibacter</taxon>
    </lineage>
</organism>
<accession>A0ABV1JCK1</accession>
<gene>
    <name evidence="3" type="ORF">AAA083_07415</name>
</gene>
<dbReference type="Proteomes" id="UP001487305">
    <property type="component" value="Unassembled WGS sequence"/>
</dbReference>
<dbReference type="CDD" id="cd06223">
    <property type="entry name" value="PRTases_typeI"/>
    <property type="match status" value="1"/>
</dbReference>
<evidence type="ECO:0000256" key="1">
    <source>
        <dbReference type="ARBA" id="ARBA00008007"/>
    </source>
</evidence>
<sequence>MLGHMNRVQTTARASLAATAGLLLARAACETLWPTRCAVCDEPGSVLCERCRRSLPFIDYWRACPRCGAPFGSTLCTECNPVMLGSLGRSSLPYGACRSAIEYGSDAARIVAAYKDRGERRLAESMASIMAPLVPPEWLRRAGGDPAVATFVPATRSALGRRGFDHAELLATATAERLGIGVEPLLARPKSLDQRALGRKGRARNMIGRFSPLASARSPSRVLLLDDVCTTGATLADAADALGALGCNEVSCLTFARVW</sequence>
<dbReference type="EMBL" id="JBBNOP010000005">
    <property type="protein sequence ID" value="MEQ3362801.1"/>
    <property type="molecule type" value="Genomic_DNA"/>
</dbReference>
<comment type="caution">
    <text evidence="3">The sequence shown here is derived from an EMBL/GenBank/DDBJ whole genome shotgun (WGS) entry which is preliminary data.</text>
</comment>
<dbReference type="InterPro" id="IPR029057">
    <property type="entry name" value="PRTase-like"/>
</dbReference>
<dbReference type="PANTHER" id="PTHR47505">
    <property type="entry name" value="DNA UTILIZATION PROTEIN YHGH"/>
    <property type="match status" value="1"/>
</dbReference>
<dbReference type="PANTHER" id="PTHR47505:SF1">
    <property type="entry name" value="DNA UTILIZATION PROTEIN YHGH"/>
    <property type="match status" value="1"/>
</dbReference>
<comment type="similarity">
    <text evidence="1">Belongs to the ComF/GntX family.</text>
</comment>
<dbReference type="InterPro" id="IPR000836">
    <property type="entry name" value="PRTase_dom"/>
</dbReference>
<dbReference type="InterPro" id="IPR044005">
    <property type="entry name" value="DZR_2"/>
</dbReference>
<feature type="domain" description="Double zinc ribbon" evidence="2">
    <location>
        <begin position="30"/>
        <end position="79"/>
    </location>
</feature>
<name>A0ABV1JCK1_9ACTN</name>
<dbReference type="RefSeq" id="WP_349227375.1">
    <property type="nucleotide sequence ID" value="NZ_JBBNOP010000005.1"/>
</dbReference>
<dbReference type="SUPFAM" id="SSF53271">
    <property type="entry name" value="PRTase-like"/>
    <property type="match status" value="1"/>
</dbReference>
<protein>
    <submittedName>
        <fullName evidence="3">Double zinc ribbon domain-containing protein</fullName>
    </submittedName>
</protein>
<evidence type="ECO:0000259" key="2">
    <source>
        <dbReference type="Pfam" id="PF18912"/>
    </source>
</evidence>
<proteinExistence type="inferred from homology"/>
<evidence type="ECO:0000313" key="4">
    <source>
        <dbReference type="Proteomes" id="UP001487305"/>
    </source>
</evidence>
<dbReference type="Gene3D" id="3.40.50.2020">
    <property type="match status" value="1"/>
</dbReference>